<reference evidence="8" key="2">
    <citation type="submission" date="2015-01" db="EMBL/GenBank/DDBJ databases">
        <title>Evolutionary Origins and Diversification of the Mycorrhizal Mutualists.</title>
        <authorList>
            <consortium name="DOE Joint Genome Institute"/>
            <consortium name="Mycorrhizal Genomics Consortium"/>
            <person name="Kohler A."/>
            <person name="Kuo A."/>
            <person name="Nagy L.G."/>
            <person name="Floudas D."/>
            <person name="Copeland A."/>
            <person name="Barry K.W."/>
            <person name="Cichocki N."/>
            <person name="Veneault-Fourrey C."/>
            <person name="LaButti K."/>
            <person name="Lindquist E.A."/>
            <person name="Lipzen A."/>
            <person name="Lundell T."/>
            <person name="Morin E."/>
            <person name="Murat C."/>
            <person name="Riley R."/>
            <person name="Ohm R."/>
            <person name="Sun H."/>
            <person name="Tunlid A."/>
            <person name="Henrissat B."/>
            <person name="Grigoriev I.V."/>
            <person name="Hibbett D.S."/>
            <person name="Martin F."/>
        </authorList>
    </citation>
    <scope>NUCLEOTIDE SEQUENCE [LARGE SCALE GENOMIC DNA]</scope>
    <source>
        <strain evidence="8">MAFF 305830</strain>
    </source>
</reference>
<evidence type="ECO:0000256" key="6">
    <source>
        <dbReference type="SAM" id="MobiDB-lite"/>
    </source>
</evidence>
<evidence type="ECO:0000256" key="1">
    <source>
        <dbReference type="ARBA" id="ARBA00004123"/>
    </source>
</evidence>
<evidence type="ECO:0000256" key="3">
    <source>
        <dbReference type="ARBA" id="ARBA00022737"/>
    </source>
</evidence>
<evidence type="ECO:0000256" key="5">
    <source>
        <dbReference type="ARBA" id="ARBA00023242"/>
    </source>
</evidence>
<feature type="compositionally biased region" description="Polar residues" evidence="6">
    <location>
        <begin position="217"/>
        <end position="234"/>
    </location>
</feature>
<feature type="compositionally biased region" description="Basic and acidic residues" evidence="6">
    <location>
        <begin position="263"/>
        <end position="274"/>
    </location>
</feature>
<proteinExistence type="predicted"/>
<dbReference type="AlphaFoldDB" id="A0A0C3BQ44"/>
<feature type="compositionally biased region" description="Pro residues" evidence="6">
    <location>
        <begin position="19"/>
        <end position="32"/>
    </location>
</feature>
<feature type="region of interest" description="Disordered" evidence="6">
    <location>
        <begin position="1"/>
        <end position="274"/>
    </location>
</feature>
<feature type="compositionally biased region" description="Basic and acidic residues" evidence="6">
    <location>
        <begin position="172"/>
        <end position="185"/>
    </location>
</feature>
<gene>
    <name evidence="7" type="ORF">M408DRAFT_325670</name>
</gene>
<reference evidence="7 8" key="1">
    <citation type="submission" date="2014-04" db="EMBL/GenBank/DDBJ databases">
        <authorList>
            <consortium name="DOE Joint Genome Institute"/>
            <person name="Kuo A."/>
            <person name="Zuccaro A."/>
            <person name="Kohler A."/>
            <person name="Nagy L.G."/>
            <person name="Floudas D."/>
            <person name="Copeland A."/>
            <person name="Barry K.W."/>
            <person name="Cichocki N."/>
            <person name="Veneault-Fourrey C."/>
            <person name="LaButti K."/>
            <person name="Lindquist E.A."/>
            <person name="Lipzen A."/>
            <person name="Lundell T."/>
            <person name="Morin E."/>
            <person name="Murat C."/>
            <person name="Sun H."/>
            <person name="Tunlid A."/>
            <person name="Henrissat B."/>
            <person name="Grigoriev I.V."/>
            <person name="Hibbett D.S."/>
            <person name="Martin F."/>
            <person name="Nordberg H.P."/>
            <person name="Cantor M.N."/>
            <person name="Hua S.X."/>
        </authorList>
    </citation>
    <scope>NUCLEOTIDE SEQUENCE [LARGE SCALE GENOMIC DNA]</scope>
    <source>
        <strain evidence="7 8">MAFF 305830</strain>
    </source>
</reference>
<dbReference type="PANTHER" id="PTHR15263">
    <property type="entry name" value="I-KAPPA-B-LIKE PROTEIN IKBL"/>
    <property type="match status" value="1"/>
</dbReference>
<sequence>MPRRFFRFPSKDQEVSPNHYPPSHQPPPPPPKVDPKNISSPFPLNDTIRSRRVTSPPRPQIHFAAPKTAASRLPHRASASDSFAQGSAWRVPGAPEAPTKRESTVPPRAPPAPEAGFKRPLRRSKGHQPIAEEKERRTKQAETLLKEQTKLKKEIDEETIRLTYIRQQQEALRNEREKVEQEKARAFHPQPENTNANRYGQSQSTPILNDWTPYSRGRSTAQSQESFRSTSSQEPDYRRVWSRTPSVSSNDRSPPPPPGSHWQKVEQARKERERERAIQKLSETRALEKKAFEEAWSIYESRWMLLAFATRSVATYTSETQHAPGHLTLSFHDIPWPLLHPARSSHDITAESIRRFLASEHHSIDRTHRERIKEALLRWHPDRFGSRVLDHVREAQRDEVRKGVDIVVRCLNELLSKV</sequence>
<dbReference type="Proteomes" id="UP000054097">
    <property type="component" value="Unassembled WGS sequence"/>
</dbReference>
<protein>
    <recommendedName>
        <fullName evidence="9">J domain-containing protein</fullName>
    </recommendedName>
</protein>
<evidence type="ECO:0000313" key="7">
    <source>
        <dbReference type="EMBL" id="KIM34204.1"/>
    </source>
</evidence>
<dbReference type="PANTHER" id="PTHR15263:SF1">
    <property type="entry name" value="NF-KAPPA-B INHIBITOR-LIKE PROTEIN 1"/>
    <property type="match status" value="1"/>
</dbReference>
<evidence type="ECO:0000256" key="2">
    <source>
        <dbReference type="ARBA" id="ARBA00022553"/>
    </source>
</evidence>
<evidence type="ECO:0000256" key="4">
    <source>
        <dbReference type="ARBA" id="ARBA00023043"/>
    </source>
</evidence>
<accession>A0A0C3BQ44</accession>
<comment type="subcellular location">
    <subcellularLocation>
        <location evidence="1">Nucleus</location>
    </subcellularLocation>
</comment>
<dbReference type="HOGENOM" id="CLU_657484_0_0_1"/>
<keyword evidence="8" id="KW-1185">Reference proteome</keyword>
<dbReference type="InterPro" id="IPR038753">
    <property type="entry name" value="NFKBIL1"/>
</dbReference>
<evidence type="ECO:0000313" key="8">
    <source>
        <dbReference type="Proteomes" id="UP000054097"/>
    </source>
</evidence>
<feature type="compositionally biased region" description="Basic and acidic residues" evidence="6">
    <location>
        <begin position="130"/>
        <end position="160"/>
    </location>
</feature>
<name>A0A0C3BQ44_SERVB</name>
<dbReference type="GO" id="GO:0043124">
    <property type="term" value="P:negative regulation of canonical NF-kappaB signal transduction"/>
    <property type="evidence" value="ECO:0007669"/>
    <property type="project" value="InterPro"/>
</dbReference>
<dbReference type="EMBL" id="KN824277">
    <property type="protein sequence ID" value="KIM34204.1"/>
    <property type="molecule type" value="Genomic_DNA"/>
</dbReference>
<dbReference type="OrthoDB" id="412109at2759"/>
<organism evidence="7 8">
    <name type="scientific">Serendipita vermifera MAFF 305830</name>
    <dbReference type="NCBI Taxonomy" id="933852"/>
    <lineage>
        <taxon>Eukaryota</taxon>
        <taxon>Fungi</taxon>
        <taxon>Dikarya</taxon>
        <taxon>Basidiomycota</taxon>
        <taxon>Agaricomycotina</taxon>
        <taxon>Agaricomycetes</taxon>
        <taxon>Sebacinales</taxon>
        <taxon>Serendipitaceae</taxon>
        <taxon>Serendipita</taxon>
    </lineage>
</organism>
<dbReference type="STRING" id="933852.A0A0C3BQ44"/>
<dbReference type="GO" id="GO:0005634">
    <property type="term" value="C:nucleus"/>
    <property type="evidence" value="ECO:0007669"/>
    <property type="project" value="UniProtKB-SubCell"/>
</dbReference>
<keyword evidence="3" id="KW-0677">Repeat</keyword>
<feature type="compositionally biased region" description="Polar residues" evidence="6">
    <location>
        <begin position="243"/>
        <end position="252"/>
    </location>
</feature>
<keyword evidence="5" id="KW-0539">Nucleus</keyword>
<feature type="compositionally biased region" description="Polar residues" evidence="6">
    <location>
        <begin position="191"/>
        <end position="207"/>
    </location>
</feature>
<keyword evidence="2" id="KW-0597">Phosphoprotein</keyword>
<evidence type="ECO:0008006" key="9">
    <source>
        <dbReference type="Google" id="ProtNLM"/>
    </source>
</evidence>
<keyword evidence="4" id="KW-0040">ANK repeat</keyword>